<dbReference type="PATRIC" id="fig|1423760.3.peg.788"/>
<dbReference type="PROSITE" id="PS00901">
    <property type="entry name" value="CYS_SYNTHASE"/>
    <property type="match status" value="1"/>
</dbReference>
<evidence type="ECO:0000256" key="4">
    <source>
        <dbReference type="ARBA" id="ARBA00012681"/>
    </source>
</evidence>
<dbReference type="FunFam" id="3.40.50.1100:FF:000006">
    <property type="entry name" value="Cysteine synthase"/>
    <property type="match status" value="1"/>
</dbReference>
<evidence type="ECO:0000313" key="12">
    <source>
        <dbReference type="Proteomes" id="UP000050816"/>
    </source>
</evidence>
<reference evidence="11 12" key="1">
    <citation type="journal article" date="2015" name="Genome Announc.">
        <title>Expanding the biotechnology potential of lactobacilli through comparative genomics of 213 strains and associated genera.</title>
        <authorList>
            <person name="Sun Z."/>
            <person name="Harris H.M."/>
            <person name="McCann A."/>
            <person name="Guo C."/>
            <person name="Argimon S."/>
            <person name="Zhang W."/>
            <person name="Yang X."/>
            <person name="Jeffery I.B."/>
            <person name="Cooney J.C."/>
            <person name="Kagawa T.F."/>
            <person name="Liu W."/>
            <person name="Song Y."/>
            <person name="Salvetti E."/>
            <person name="Wrobel A."/>
            <person name="Rasinkangas P."/>
            <person name="Parkhill J."/>
            <person name="Rea M.C."/>
            <person name="O'Sullivan O."/>
            <person name="Ritari J."/>
            <person name="Douillard F.P."/>
            <person name="Paul Ross R."/>
            <person name="Yang R."/>
            <person name="Briner A.E."/>
            <person name="Felis G.E."/>
            <person name="de Vos W.M."/>
            <person name="Barrangou R."/>
            <person name="Klaenhammer T.R."/>
            <person name="Caufield P.W."/>
            <person name="Cui Y."/>
            <person name="Zhang H."/>
            <person name="O'Toole P.W."/>
        </authorList>
    </citation>
    <scope>NUCLEOTIDE SEQUENCE [LARGE SCALE GENOMIC DNA]</scope>
    <source>
        <strain evidence="11 12">DSM 15946</strain>
    </source>
</reference>
<dbReference type="CDD" id="cd01561">
    <property type="entry name" value="CBS_like"/>
    <property type="match status" value="1"/>
</dbReference>
<dbReference type="GO" id="GO:0006535">
    <property type="term" value="P:cysteine biosynthetic process from serine"/>
    <property type="evidence" value="ECO:0007669"/>
    <property type="project" value="InterPro"/>
</dbReference>
<dbReference type="InterPro" id="IPR036052">
    <property type="entry name" value="TrpB-like_PALP_sf"/>
</dbReference>
<dbReference type="Proteomes" id="UP000050816">
    <property type="component" value="Unassembled WGS sequence"/>
</dbReference>
<keyword evidence="8" id="KW-0198">Cysteine biosynthesis</keyword>
<dbReference type="SUPFAM" id="SSF53686">
    <property type="entry name" value="Tryptophan synthase beta subunit-like PLP-dependent enzymes"/>
    <property type="match status" value="1"/>
</dbReference>
<evidence type="ECO:0000256" key="5">
    <source>
        <dbReference type="ARBA" id="ARBA00022605"/>
    </source>
</evidence>
<evidence type="ECO:0000256" key="7">
    <source>
        <dbReference type="ARBA" id="ARBA00022898"/>
    </source>
</evidence>
<comment type="similarity">
    <text evidence="3">Belongs to the cysteine synthase/cystathionine beta-synthase family.</text>
</comment>
<evidence type="ECO:0000256" key="3">
    <source>
        <dbReference type="ARBA" id="ARBA00007103"/>
    </source>
</evidence>
<name>A0A0R1ULF1_9LACO</name>
<comment type="caution">
    <text evidence="11">The sequence shown here is derived from an EMBL/GenBank/DDBJ whole genome shotgun (WGS) entry which is preliminary data.</text>
</comment>
<evidence type="ECO:0000256" key="9">
    <source>
        <dbReference type="ARBA" id="ARBA00047931"/>
    </source>
</evidence>
<organism evidence="11 12">
    <name type="scientific">Limosilactobacillus ingluviei DSM 15946</name>
    <dbReference type="NCBI Taxonomy" id="1423760"/>
    <lineage>
        <taxon>Bacteria</taxon>
        <taxon>Bacillati</taxon>
        <taxon>Bacillota</taxon>
        <taxon>Bacilli</taxon>
        <taxon>Lactobacillales</taxon>
        <taxon>Lactobacillaceae</taxon>
        <taxon>Limosilactobacillus</taxon>
    </lineage>
</organism>
<evidence type="ECO:0000256" key="6">
    <source>
        <dbReference type="ARBA" id="ARBA00022679"/>
    </source>
</evidence>
<comment type="cofactor">
    <cofactor evidence="1">
        <name>pyridoxal 5'-phosphate</name>
        <dbReference type="ChEBI" id="CHEBI:597326"/>
    </cofactor>
</comment>
<comment type="pathway">
    <text evidence="2">Amino-acid biosynthesis; L-cysteine biosynthesis; L-cysteine from L-serine: step 2/2.</text>
</comment>
<dbReference type="InterPro" id="IPR001216">
    <property type="entry name" value="P-phosphate_BS"/>
</dbReference>
<evidence type="ECO:0000259" key="10">
    <source>
        <dbReference type="Pfam" id="PF00291"/>
    </source>
</evidence>
<gene>
    <name evidence="11" type="ORF">FC43_GL000767</name>
</gene>
<dbReference type="EC" id="2.5.1.47" evidence="4"/>
<keyword evidence="7" id="KW-0663">Pyridoxal phosphate</keyword>
<dbReference type="Gene3D" id="3.40.50.1100">
    <property type="match status" value="2"/>
</dbReference>
<dbReference type="AlphaFoldDB" id="A0A0R1ULF1"/>
<accession>A0A0R1ULF1</accession>
<comment type="catalytic activity">
    <reaction evidence="9">
        <text>O-acetyl-L-serine + hydrogen sulfide = L-cysteine + acetate</text>
        <dbReference type="Rhea" id="RHEA:14829"/>
        <dbReference type="ChEBI" id="CHEBI:29919"/>
        <dbReference type="ChEBI" id="CHEBI:30089"/>
        <dbReference type="ChEBI" id="CHEBI:35235"/>
        <dbReference type="ChEBI" id="CHEBI:58340"/>
        <dbReference type="EC" id="2.5.1.47"/>
    </reaction>
</comment>
<proteinExistence type="inferred from homology"/>
<dbReference type="PANTHER" id="PTHR10314">
    <property type="entry name" value="CYSTATHIONINE BETA-SYNTHASE"/>
    <property type="match status" value="1"/>
</dbReference>
<dbReference type="EMBL" id="AZFK01000016">
    <property type="protein sequence ID" value="KRL91797.1"/>
    <property type="molecule type" value="Genomic_DNA"/>
</dbReference>
<keyword evidence="6" id="KW-0808">Transferase</keyword>
<dbReference type="GO" id="GO:0004124">
    <property type="term" value="F:cysteine synthase activity"/>
    <property type="evidence" value="ECO:0007669"/>
    <property type="project" value="UniProtKB-EC"/>
</dbReference>
<dbReference type="RefSeq" id="WP_056953915.1">
    <property type="nucleotide sequence ID" value="NZ_AZFK01000016.1"/>
</dbReference>
<dbReference type="InterPro" id="IPR001926">
    <property type="entry name" value="TrpB-like_PALP"/>
</dbReference>
<protein>
    <recommendedName>
        <fullName evidence="4">cysteine synthase</fullName>
        <ecNumber evidence="4">2.5.1.47</ecNumber>
    </recommendedName>
</protein>
<evidence type="ECO:0000256" key="1">
    <source>
        <dbReference type="ARBA" id="ARBA00001933"/>
    </source>
</evidence>
<evidence type="ECO:0000256" key="8">
    <source>
        <dbReference type="ARBA" id="ARBA00023192"/>
    </source>
</evidence>
<keyword evidence="5" id="KW-0028">Amino-acid biosynthesis</keyword>
<evidence type="ECO:0000313" key="11">
    <source>
        <dbReference type="EMBL" id="KRL91797.1"/>
    </source>
</evidence>
<dbReference type="Pfam" id="PF00291">
    <property type="entry name" value="PALP"/>
    <property type="match status" value="1"/>
</dbReference>
<feature type="domain" description="Tryptophan synthase beta chain-like PALP" evidence="10">
    <location>
        <begin position="8"/>
        <end position="292"/>
    </location>
</feature>
<sequence>MIYHHVHELIGQTPLLELALPTPNQSRILAKLEFLNPGGSVKDRLGQMIIEGGIAAGDILPGQTTIIEPTAGNTVIGLALAAQRYHLPLKLVVPAKFSQEKQTLMRALGAEIINTPSELGMTGATKKAYELAAQVPGSYVPNQFNNPLNPAAYQRTLGPEILAALGAEPITAFVAGAGTGGTFAGTAQALQAAQPDVYTVAVEPAGSILNGGPAHPHRTEGIGVEQQPPFFDQVRVDQVQTISDDAAFSEVKRAARELGLLIGSSSGAALAASLAVAEQLPAHATIVTIFPDGSDRYLSEGIYD</sequence>
<evidence type="ECO:0000256" key="2">
    <source>
        <dbReference type="ARBA" id="ARBA00004962"/>
    </source>
</evidence>
<dbReference type="InterPro" id="IPR050214">
    <property type="entry name" value="Cys_Synth/Cystath_Beta-Synth"/>
</dbReference>